<dbReference type="Gene3D" id="2.60.40.10">
    <property type="entry name" value="Immunoglobulins"/>
    <property type="match status" value="2"/>
</dbReference>
<dbReference type="Pfam" id="PF00047">
    <property type="entry name" value="ig"/>
    <property type="match status" value="1"/>
</dbReference>
<dbReference type="GeneTree" id="ENSGT01100000263478"/>
<dbReference type="SUPFAM" id="SSF48726">
    <property type="entry name" value="Immunoglobulin"/>
    <property type="match status" value="2"/>
</dbReference>
<protein>
    <recommendedName>
        <fullName evidence="6">Ig-like domain-containing protein</fullName>
    </recommendedName>
</protein>
<dbReference type="GeneID" id="105750216"/>
<feature type="chain" id="PRO_5029794349" description="Ig-like domain-containing protein" evidence="5">
    <location>
        <begin position="24"/>
        <end position="333"/>
    </location>
</feature>
<dbReference type="GO" id="GO:0005886">
    <property type="term" value="C:plasma membrane"/>
    <property type="evidence" value="ECO:0007669"/>
    <property type="project" value="TreeGrafter"/>
</dbReference>
<dbReference type="OrthoDB" id="9451149at2759"/>
<evidence type="ECO:0000256" key="1">
    <source>
        <dbReference type="ARBA" id="ARBA00022729"/>
    </source>
</evidence>
<dbReference type="InParanoid" id="A0A7N4V655"/>
<reference evidence="7" key="3">
    <citation type="submission" date="2025-09" db="UniProtKB">
        <authorList>
            <consortium name="Ensembl"/>
        </authorList>
    </citation>
    <scope>IDENTIFICATION</scope>
</reference>
<keyword evidence="8" id="KW-1185">Reference proteome</keyword>
<gene>
    <name evidence="7" type="primary">LOC105750216</name>
</gene>
<dbReference type="FunFam" id="2.60.40.10:FF:000049">
    <property type="entry name" value="Leukocyte immunoglobulin-like receptor subfamily B member 1"/>
    <property type="match status" value="2"/>
</dbReference>
<dbReference type="SMART" id="SM00409">
    <property type="entry name" value="IG"/>
    <property type="match status" value="2"/>
</dbReference>
<dbReference type="InterPro" id="IPR003599">
    <property type="entry name" value="Ig_sub"/>
</dbReference>
<name>A0A7N4V655_SARHA</name>
<evidence type="ECO:0000256" key="5">
    <source>
        <dbReference type="SAM" id="SignalP"/>
    </source>
</evidence>
<dbReference type="PROSITE" id="PS50835">
    <property type="entry name" value="IG_LIKE"/>
    <property type="match status" value="1"/>
</dbReference>
<evidence type="ECO:0000256" key="2">
    <source>
        <dbReference type="ARBA" id="ARBA00023157"/>
    </source>
</evidence>
<feature type="region of interest" description="Disordered" evidence="4">
    <location>
        <begin position="211"/>
        <end position="278"/>
    </location>
</feature>
<reference evidence="7" key="2">
    <citation type="submission" date="2025-08" db="UniProtKB">
        <authorList>
            <consortium name="Ensembl"/>
        </authorList>
    </citation>
    <scope>IDENTIFICATION</scope>
</reference>
<evidence type="ECO:0000313" key="7">
    <source>
        <dbReference type="Ensembl" id="ENSSHAP00000041495.1"/>
    </source>
</evidence>
<dbReference type="InterPro" id="IPR050412">
    <property type="entry name" value="Ig-like_Receptors_ImmuneReg"/>
</dbReference>
<dbReference type="GO" id="GO:0007166">
    <property type="term" value="P:cell surface receptor signaling pathway"/>
    <property type="evidence" value="ECO:0007669"/>
    <property type="project" value="UniProtKB-ARBA"/>
</dbReference>
<dbReference type="AlphaFoldDB" id="A0A7N4V655"/>
<dbReference type="InterPro" id="IPR007110">
    <property type="entry name" value="Ig-like_dom"/>
</dbReference>
<dbReference type="InterPro" id="IPR013151">
    <property type="entry name" value="Immunoglobulin_dom"/>
</dbReference>
<dbReference type="PANTHER" id="PTHR11738">
    <property type="entry name" value="MHC CLASS I NK CELL RECEPTOR"/>
    <property type="match status" value="1"/>
</dbReference>
<evidence type="ECO:0000256" key="4">
    <source>
        <dbReference type="SAM" id="MobiDB-lite"/>
    </source>
</evidence>
<keyword evidence="1 5" id="KW-0732">Signal</keyword>
<dbReference type="PANTHER" id="PTHR11738:SF185">
    <property type="entry name" value="PLATELET GLYCOPROTEIN VI"/>
    <property type="match status" value="1"/>
</dbReference>
<organism evidence="7 8">
    <name type="scientific">Sarcophilus harrisii</name>
    <name type="common">Tasmanian devil</name>
    <name type="synonym">Sarcophilus laniarius</name>
    <dbReference type="NCBI Taxonomy" id="9305"/>
    <lineage>
        <taxon>Eukaryota</taxon>
        <taxon>Metazoa</taxon>
        <taxon>Chordata</taxon>
        <taxon>Craniata</taxon>
        <taxon>Vertebrata</taxon>
        <taxon>Euteleostomi</taxon>
        <taxon>Mammalia</taxon>
        <taxon>Metatheria</taxon>
        <taxon>Dasyuromorphia</taxon>
        <taxon>Dasyuridae</taxon>
        <taxon>Sarcophilus</taxon>
    </lineage>
</organism>
<dbReference type="InterPro" id="IPR013783">
    <property type="entry name" value="Ig-like_fold"/>
</dbReference>
<proteinExistence type="predicted"/>
<dbReference type="KEGG" id="shr:105750216"/>
<dbReference type="RefSeq" id="XP_031819344.1">
    <property type="nucleotide sequence ID" value="XM_031963484.1"/>
</dbReference>
<feature type="signal peptide" evidence="5">
    <location>
        <begin position="1"/>
        <end position="23"/>
    </location>
</feature>
<dbReference type="InterPro" id="IPR036179">
    <property type="entry name" value="Ig-like_dom_sf"/>
</dbReference>
<evidence type="ECO:0000259" key="6">
    <source>
        <dbReference type="PROSITE" id="PS50835"/>
    </source>
</evidence>
<evidence type="ECO:0000256" key="3">
    <source>
        <dbReference type="ARBA" id="ARBA00023319"/>
    </source>
</evidence>
<dbReference type="Proteomes" id="UP000007648">
    <property type="component" value="Unassembled WGS sequence"/>
</dbReference>
<accession>A0A7N4V655</accession>
<dbReference type="GO" id="GO:0002764">
    <property type="term" value="P:immune response-regulating signaling pathway"/>
    <property type="evidence" value="ECO:0007669"/>
    <property type="project" value="TreeGrafter"/>
</dbReference>
<dbReference type="Ensembl" id="ENSSHAT00000050072.1">
    <property type="protein sequence ID" value="ENSSHAP00000041495.1"/>
    <property type="gene ID" value="ENSSHAG00000025432.1"/>
</dbReference>
<evidence type="ECO:0000313" key="8">
    <source>
        <dbReference type="Proteomes" id="UP000007648"/>
    </source>
</evidence>
<sequence>MGSSLPPLLLLGLGLNLGIKTQGEFLSKPILWAKPSSMVAWGADVILWCQGPPRVDMYRLERLGSSRDYRDQPGLPGPTAQARFPLGSASATIAGRYRCSYSNGSRWSQPSTQLELVVTDLYDKPFFSILPSAEVSSGESVTFSCSSKHGFNTFALAKEGRAGIWKTQEGKSPVHFPVPAVTADHGGTYKCYAFDSQFPYLWTAPSEPLELRVKGPPPTPSPTKSDIRAGPPRAPSPTKSDARAGRPRAPSPTKSDARAGALTPPHVPTKEVDISAGPGPQDYTASNLARLGLAALVVTALGGLLAEAWLAWRGGSHGLPGRFSRPQTQQPHR</sequence>
<keyword evidence="3" id="KW-0393">Immunoglobulin domain</keyword>
<reference evidence="7 8" key="1">
    <citation type="journal article" date="2011" name="Proc. Natl. Acad. Sci. U.S.A.">
        <title>Genetic diversity and population structure of the endangered marsupial Sarcophilus harrisii (Tasmanian devil).</title>
        <authorList>
            <person name="Miller W."/>
            <person name="Hayes V.M."/>
            <person name="Ratan A."/>
            <person name="Petersen D.C."/>
            <person name="Wittekindt N.E."/>
            <person name="Miller J."/>
            <person name="Walenz B."/>
            <person name="Knight J."/>
            <person name="Qi J."/>
            <person name="Zhao F."/>
            <person name="Wang Q."/>
            <person name="Bedoya-Reina O.C."/>
            <person name="Katiyar N."/>
            <person name="Tomsho L.P."/>
            <person name="Kasson L.M."/>
            <person name="Hardie R.A."/>
            <person name="Woodbridge P."/>
            <person name="Tindall E.A."/>
            <person name="Bertelsen M.F."/>
            <person name="Dixon D."/>
            <person name="Pyecroft S."/>
            <person name="Helgen K.M."/>
            <person name="Lesk A.M."/>
            <person name="Pringle T.H."/>
            <person name="Patterson N."/>
            <person name="Zhang Y."/>
            <person name="Kreiss A."/>
            <person name="Woods G.M."/>
            <person name="Jones M.E."/>
            <person name="Schuster S.C."/>
        </authorList>
    </citation>
    <scope>NUCLEOTIDE SEQUENCE [LARGE SCALE GENOMIC DNA]</scope>
</reference>
<keyword evidence="2" id="KW-1015">Disulfide bond</keyword>
<feature type="domain" description="Ig-like" evidence="6">
    <location>
        <begin position="125"/>
        <end position="193"/>
    </location>
</feature>